<evidence type="ECO:0000313" key="4">
    <source>
        <dbReference type="Proteomes" id="UP000015453"/>
    </source>
</evidence>
<feature type="repeat" description="PPR" evidence="2">
    <location>
        <begin position="293"/>
        <end position="327"/>
    </location>
</feature>
<sequence>MRPPWILSFEGCKGGCRDGFAFKAGRKENAVGMLKLHSIFRFRDSLLKKSATAAAFHSSSVASNHVPAATTMTKLIGSYLEMFRLDEALKLFDEMPVKDVVVWNLMIKGCVRCGYLNMALKMFDEMPERNVVSWTTIIAAFMKLGMIEEAKEWFRNMPVRDTAAWNAVIHGAFSNGRVEEAMEFFALMPNRNAISWTTVISGLDRHGKSEEAMPIFAAMLKSEAIPTASTFSCVVAACANLGDLDLGTELHGHVFKLGHVSDPYIATSLITLYANCRRIDECVKAFEEKLHLDIVVWTSLLTGYSVNAKHEEALRLFRDMFRLGILPNQSSFTSALASTCEMEGSINGGRAIHAAAVKTGLVADSFVGNSLVVLHTKCGDLQDGIKAFHEITEKNLVSWNSVVVGCAHHGRGELAVAFFTKMVKASHHPDGITFTALLNACSHSGNLQRGRRFFERLQSCDRVETKHEHYACMIDILSRNGKLAEAVEVARSMSVEPDVTMLLTLLSGCRAHLNVQVAETVAEWIFEIDPHCSGACVLLSGLYADVGRWADSERIRRRMKKKQQPGQSWII</sequence>
<proteinExistence type="predicted"/>
<dbReference type="InterPro" id="IPR002885">
    <property type="entry name" value="PPR_rpt"/>
</dbReference>
<dbReference type="GO" id="GO:0009451">
    <property type="term" value="P:RNA modification"/>
    <property type="evidence" value="ECO:0007669"/>
    <property type="project" value="InterPro"/>
</dbReference>
<feature type="repeat" description="PPR" evidence="2">
    <location>
        <begin position="161"/>
        <end position="191"/>
    </location>
</feature>
<reference evidence="3 4" key="1">
    <citation type="journal article" date="2013" name="BMC Genomics">
        <title>The miniature genome of a carnivorous plant Genlisea aurea contains a low number of genes and short non-coding sequences.</title>
        <authorList>
            <person name="Leushkin E.V."/>
            <person name="Sutormin R.A."/>
            <person name="Nabieva E.R."/>
            <person name="Penin A.A."/>
            <person name="Kondrashov A.S."/>
            <person name="Logacheva M.D."/>
        </authorList>
    </citation>
    <scope>NUCLEOTIDE SEQUENCE [LARGE SCALE GENOMIC DNA]</scope>
</reference>
<dbReference type="InterPro" id="IPR046848">
    <property type="entry name" value="E_motif"/>
</dbReference>
<dbReference type="AlphaFoldDB" id="S8C7M5"/>
<comment type="caution">
    <text evidence="3">The sequence shown here is derived from an EMBL/GenBank/DDBJ whole genome shotgun (WGS) entry which is preliminary data.</text>
</comment>
<protein>
    <recommendedName>
        <fullName evidence="5">Pentatricopeptide repeat-containing protein</fullName>
    </recommendedName>
</protein>
<dbReference type="PROSITE" id="PS51375">
    <property type="entry name" value="PPR"/>
    <property type="match status" value="6"/>
</dbReference>
<keyword evidence="1" id="KW-0677">Repeat</keyword>
<feature type="repeat" description="PPR" evidence="2">
    <location>
        <begin position="192"/>
        <end position="226"/>
    </location>
</feature>
<dbReference type="InterPro" id="IPR011990">
    <property type="entry name" value="TPR-like_helical_dom_sf"/>
</dbReference>
<dbReference type="Pfam" id="PF01535">
    <property type="entry name" value="PPR"/>
    <property type="match status" value="6"/>
</dbReference>
<dbReference type="Pfam" id="PF20431">
    <property type="entry name" value="E_motif"/>
    <property type="match status" value="1"/>
</dbReference>
<feature type="repeat" description="PPR" evidence="2">
    <location>
        <begin position="430"/>
        <end position="464"/>
    </location>
</feature>
<evidence type="ECO:0000256" key="1">
    <source>
        <dbReference type="ARBA" id="ARBA00022737"/>
    </source>
</evidence>
<dbReference type="NCBIfam" id="TIGR00756">
    <property type="entry name" value="PPR"/>
    <property type="match status" value="5"/>
</dbReference>
<dbReference type="Proteomes" id="UP000015453">
    <property type="component" value="Unassembled WGS sequence"/>
</dbReference>
<dbReference type="PANTHER" id="PTHR47926:SF468">
    <property type="entry name" value="PENTATRICOPEPTIDE REPEAT-CONTAINING PROTEIN"/>
    <property type="match status" value="1"/>
</dbReference>
<keyword evidence="4" id="KW-1185">Reference proteome</keyword>
<dbReference type="GO" id="GO:0003723">
    <property type="term" value="F:RNA binding"/>
    <property type="evidence" value="ECO:0007669"/>
    <property type="project" value="InterPro"/>
</dbReference>
<name>S8C7M5_9LAMI</name>
<feature type="repeat" description="PPR" evidence="2">
    <location>
        <begin position="395"/>
        <end position="429"/>
    </location>
</feature>
<evidence type="ECO:0000256" key="2">
    <source>
        <dbReference type="PROSITE-ProRule" id="PRU00708"/>
    </source>
</evidence>
<organism evidence="3 4">
    <name type="scientific">Genlisea aurea</name>
    <dbReference type="NCBI Taxonomy" id="192259"/>
    <lineage>
        <taxon>Eukaryota</taxon>
        <taxon>Viridiplantae</taxon>
        <taxon>Streptophyta</taxon>
        <taxon>Embryophyta</taxon>
        <taxon>Tracheophyta</taxon>
        <taxon>Spermatophyta</taxon>
        <taxon>Magnoliopsida</taxon>
        <taxon>eudicotyledons</taxon>
        <taxon>Gunneridae</taxon>
        <taxon>Pentapetalae</taxon>
        <taxon>asterids</taxon>
        <taxon>lamiids</taxon>
        <taxon>Lamiales</taxon>
        <taxon>Lentibulariaceae</taxon>
        <taxon>Genlisea</taxon>
    </lineage>
</organism>
<feature type="repeat" description="PPR" evidence="2">
    <location>
        <begin position="99"/>
        <end position="133"/>
    </location>
</feature>
<gene>
    <name evidence="3" type="ORF">M569_14461</name>
</gene>
<evidence type="ECO:0008006" key="5">
    <source>
        <dbReference type="Google" id="ProtNLM"/>
    </source>
</evidence>
<dbReference type="Gene3D" id="1.25.40.10">
    <property type="entry name" value="Tetratricopeptide repeat domain"/>
    <property type="match status" value="5"/>
</dbReference>
<dbReference type="Pfam" id="PF13041">
    <property type="entry name" value="PPR_2"/>
    <property type="match status" value="3"/>
</dbReference>
<accession>S8C7M5</accession>
<evidence type="ECO:0000313" key="3">
    <source>
        <dbReference type="EMBL" id="EPS60341.1"/>
    </source>
</evidence>
<dbReference type="FunFam" id="1.25.40.10:FF:000090">
    <property type="entry name" value="Pentatricopeptide repeat-containing protein, chloroplastic"/>
    <property type="match status" value="1"/>
</dbReference>
<dbReference type="InterPro" id="IPR046960">
    <property type="entry name" value="PPR_At4g14850-like_plant"/>
</dbReference>
<dbReference type="OrthoDB" id="185373at2759"/>
<dbReference type="PANTHER" id="PTHR47926">
    <property type="entry name" value="PENTATRICOPEPTIDE REPEAT-CONTAINING PROTEIN"/>
    <property type="match status" value="1"/>
</dbReference>
<dbReference type="EMBL" id="AUSU01007643">
    <property type="protein sequence ID" value="EPS60341.1"/>
    <property type="molecule type" value="Genomic_DNA"/>
</dbReference>